<proteinExistence type="predicted"/>
<organism evidence="2 3">
    <name type="scientific">Streptomyces drozdowiczii</name>
    <dbReference type="NCBI Taxonomy" id="202862"/>
    <lineage>
        <taxon>Bacteria</taxon>
        <taxon>Bacillati</taxon>
        <taxon>Actinomycetota</taxon>
        <taxon>Actinomycetes</taxon>
        <taxon>Kitasatosporales</taxon>
        <taxon>Streptomycetaceae</taxon>
        <taxon>Streptomyces</taxon>
    </lineage>
</organism>
<keyword evidence="3" id="KW-1185">Reference proteome</keyword>
<feature type="region of interest" description="Disordered" evidence="1">
    <location>
        <begin position="1"/>
        <end position="25"/>
    </location>
</feature>
<feature type="compositionally biased region" description="Low complexity" evidence="1">
    <location>
        <begin position="16"/>
        <end position="25"/>
    </location>
</feature>
<evidence type="ECO:0008006" key="4">
    <source>
        <dbReference type="Google" id="ProtNLM"/>
    </source>
</evidence>
<dbReference type="Proteomes" id="UP001164963">
    <property type="component" value="Chromosome"/>
</dbReference>
<gene>
    <name evidence="2" type="ORF">NEH16_07855</name>
</gene>
<evidence type="ECO:0000256" key="1">
    <source>
        <dbReference type="SAM" id="MobiDB-lite"/>
    </source>
</evidence>
<feature type="region of interest" description="Disordered" evidence="1">
    <location>
        <begin position="476"/>
        <end position="505"/>
    </location>
</feature>
<accession>A0ABY6PPF1</accession>
<sequence>MPLLRRRARTEPQAPPRAIAAAAMPMSGPGVLRASRARKQTSNQDWQREGWYYFDVIGELRGPLVWIANAVSQADVHATELDPETGKPTGPSDNPMAKAAAAQVLGGAARRGGLLRVLALCWQVPGEAWVIVKPTPKRRGQPQPDEWIVLPPSKVKAKGSGDNARWEYTDPMTGADVALEPSARLFRIWCPHPADYIQADSAVRPALPICREVEKASQNIAGRLDSRLASAGLLALADDLDFPKGEHETTAMAFMDELLAAAETGIQQPGTAAAVVPLVFNAPGELIANGGAAAFIDTATEFVTSVVELRDNALARLAATLDMPRDVAAGTQGESNHWSAWQVEESTYKIFIEPLLKEIGDAITQEWFRPALVAMGMDADQAEAYEIGWDTTAIVARPDDTENLRDLHDRLLISDEYMLTENGVPEDARPDDAEYTKRLLEKLVTGAPSLLSDPNVARAMGVEVTVAPAATGVSGEVTGGELEAPAQPEQRALPATQGAEPAPADVPDGLVAAAELLVFDALSRAGGRLITRENRGQHNDTPKWELHTVIATADPGALLRDSFQFSDRVADAYGINSVALDAVLLAYTRSLLADGRAHDRDLLTARLRLMDRRR</sequence>
<dbReference type="EMBL" id="CP098740">
    <property type="protein sequence ID" value="UZK54077.1"/>
    <property type="molecule type" value="Genomic_DNA"/>
</dbReference>
<evidence type="ECO:0000313" key="3">
    <source>
        <dbReference type="Proteomes" id="UP001164963"/>
    </source>
</evidence>
<dbReference type="RefSeq" id="WP_265540503.1">
    <property type="nucleotide sequence ID" value="NZ_CP098740.1"/>
</dbReference>
<evidence type="ECO:0000313" key="2">
    <source>
        <dbReference type="EMBL" id="UZK54077.1"/>
    </source>
</evidence>
<reference evidence="2" key="1">
    <citation type="journal article" date="2022" name="Front. Microbiol.">
        <title>Mirubactin C rescues the lethal effect of cell wall biosynthesis mutations in Bacillus subtilis.</title>
        <authorList>
            <person name="Kepplinger B."/>
            <person name="Wen X."/>
            <person name="Tyler A.R."/>
            <person name="Kim B.Y."/>
            <person name="Brown J."/>
            <person name="Banks P."/>
            <person name="Dashti Y."/>
            <person name="Mackenzie E.S."/>
            <person name="Wills C."/>
            <person name="Kawai Y."/>
            <person name="Waldron K.J."/>
            <person name="Allenby N.E.E."/>
            <person name="Wu L.J."/>
            <person name="Hall M.J."/>
            <person name="Errington J."/>
        </authorList>
    </citation>
    <scope>NUCLEOTIDE SEQUENCE</scope>
    <source>
        <strain evidence="2">MDA8-470</strain>
    </source>
</reference>
<name>A0ABY6PPF1_9ACTN</name>
<protein>
    <recommendedName>
        <fullName evidence="4">Portal protein</fullName>
    </recommendedName>
</protein>